<evidence type="ECO:0000256" key="1">
    <source>
        <dbReference type="ARBA" id="ARBA00004651"/>
    </source>
</evidence>
<keyword evidence="2" id="KW-1003">Cell membrane</keyword>
<evidence type="ECO:0000313" key="8">
    <source>
        <dbReference type="EMBL" id="KRG18399.1"/>
    </source>
</evidence>
<dbReference type="EMBL" id="LKHV02000001">
    <property type="protein sequence ID" value="MCS5708160.1"/>
    <property type="molecule type" value="Genomic_DNA"/>
</dbReference>
<dbReference type="RefSeq" id="WP_083477352.1">
    <property type="nucleotide sequence ID" value="NZ_LKHV02000001.1"/>
</dbReference>
<evidence type="ECO:0000313" key="9">
    <source>
        <dbReference type="EMBL" id="MCS5708160.1"/>
    </source>
</evidence>
<reference evidence="9" key="2">
    <citation type="journal article" date="2016" name="Genome Announc.">
        <title>Draft Genome Sequences of Two Novel Amoeba-Resistant Intranuclear Bacteria, 'Candidatus Berkiella cookevillensis' and 'Candidatus Berkiella aquae'.</title>
        <authorList>
            <person name="Mehari Y.T."/>
            <person name="Arivett B.A."/>
            <person name="Farone A.L."/>
            <person name="Gunderson J.H."/>
            <person name="Farone M.B."/>
        </authorList>
    </citation>
    <scope>NUCLEOTIDE SEQUENCE</scope>
    <source>
        <strain evidence="9">CC99</strain>
    </source>
</reference>
<evidence type="ECO:0000256" key="3">
    <source>
        <dbReference type="ARBA" id="ARBA00022692"/>
    </source>
</evidence>
<dbReference type="GO" id="GO:0005886">
    <property type="term" value="C:plasma membrane"/>
    <property type="evidence" value="ECO:0007669"/>
    <property type="project" value="UniProtKB-SubCell"/>
</dbReference>
<name>A0A0Q9YCS1_9GAMM</name>
<comment type="subcellular location">
    <subcellularLocation>
        <location evidence="1">Cell membrane</location>
        <topology evidence="1">Multi-pass membrane protein</topology>
    </subcellularLocation>
</comment>
<evidence type="ECO:0000256" key="6">
    <source>
        <dbReference type="SAM" id="Phobius"/>
    </source>
</evidence>
<dbReference type="STRING" id="437022.CC99x_01611"/>
<keyword evidence="3 6" id="KW-0812">Transmembrane</keyword>
<feature type="transmembrane region" description="Helical" evidence="6">
    <location>
        <begin position="104"/>
        <end position="120"/>
    </location>
</feature>
<feature type="transmembrane region" description="Helical" evidence="6">
    <location>
        <begin position="72"/>
        <end position="98"/>
    </location>
</feature>
<keyword evidence="4 6" id="KW-1133">Transmembrane helix</keyword>
<gene>
    <name evidence="9" type="ORF">CC99x_004510</name>
    <name evidence="8" type="ORF">CC99x_01611</name>
</gene>
<evidence type="ECO:0000256" key="4">
    <source>
        <dbReference type="ARBA" id="ARBA00022989"/>
    </source>
</evidence>
<evidence type="ECO:0000256" key="5">
    <source>
        <dbReference type="ARBA" id="ARBA00023136"/>
    </source>
</evidence>
<protein>
    <submittedName>
        <fullName evidence="9">MASE1 domain-containing protein</fullName>
    </submittedName>
</protein>
<dbReference type="Pfam" id="PF05231">
    <property type="entry name" value="MASE1"/>
    <property type="match status" value="1"/>
</dbReference>
<dbReference type="EMBL" id="LKHV01000007">
    <property type="protein sequence ID" value="KRG18399.1"/>
    <property type="molecule type" value="Genomic_DNA"/>
</dbReference>
<keyword evidence="5 6" id="KW-0472">Membrane</keyword>
<reference evidence="8" key="1">
    <citation type="submission" date="2015-09" db="EMBL/GenBank/DDBJ databases">
        <title>Draft Genome Sequences of Two Novel Amoeba-resistant Intranuclear Bacteria, Candidatus Berkiella cookevillensis and Candidatus Berkiella aquae.</title>
        <authorList>
            <person name="Mehari Y.T."/>
            <person name="Arivett B.A."/>
            <person name="Farone A.L."/>
            <person name="Gunderson J.H."/>
            <person name="Farone M.B."/>
        </authorList>
    </citation>
    <scope>NUCLEOTIDE SEQUENCE [LARGE SCALE GENOMIC DNA]</scope>
    <source>
        <strain evidence="8">CC99</strain>
    </source>
</reference>
<sequence length="317" mass="36830">MTSKTEQFKQFSQYLVQHNVIAHQAKDCYRKYYKLFFLRRLAEFMLSSVFIYVGINFLILSKFNLPLWPATGAALSIAFLRGHYAYFGFLIGAMSAFYIHSSDILFSFFQAFGFTLYIYLMRTLLLRWVGAIQPLNSSKVVIKFIYIVAILTLIHIIYTYMMMHLFNYKWPFNFKHIYIHWLSELNGILCLTPFTLAFDPFVSKKYFSFKRRNYFWFVSAIMIIALHLSFIWLHTPLYIACALGLLLVSICIFAYQFSKIPSTTLLLSLGLLYLAGITDYASNIFTTAYVSETYLSITCLCCLVIATSQSKKHNPSA</sequence>
<feature type="transmembrane region" description="Helical" evidence="6">
    <location>
        <begin position="264"/>
        <end position="282"/>
    </location>
</feature>
<evidence type="ECO:0000313" key="10">
    <source>
        <dbReference type="Proteomes" id="UP000051494"/>
    </source>
</evidence>
<proteinExistence type="predicted"/>
<evidence type="ECO:0000256" key="2">
    <source>
        <dbReference type="ARBA" id="ARBA00022475"/>
    </source>
</evidence>
<feature type="transmembrane region" description="Helical" evidence="6">
    <location>
        <begin position="41"/>
        <end position="60"/>
    </location>
</feature>
<evidence type="ECO:0000259" key="7">
    <source>
        <dbReference type="Pfam" id="PF05231"/>
    </source>
</evidence>
<dbReference type="Proteomes" id="UP000051494">
    <property type="component" value="Unassembled WGS sequence"/>
</dbReference>
<comment type="caution">
    <text evidence="8">The sequence shown here is derived from an EMBL/GenBank/DDBJ whole genome shotgun (WGS) entry which is preliminary data.</text>
</comment>
<feature type="domain" description="MASE1" evidence="7">
    <location>
        <begin position="44"/>
        <end position="306"/>
    </location>
</feature>
<feature type="transmembrane region" description="Helical" evidence="6">
    <location>
        <begin position="140"/>
        <end position="158"/>
    </location>
</feature>
<dbReference type="OrthoDB" id="9868807at2"/>
<feature type="transmembrane region" description="Helical" evidence="6">
    <location>
        <begin position="214"/>
        <end position="231"/>
    </location>
</feature>
<dbReference type="InterPro" id="IPR007895">
    <property type="entry name" value="MASE1"/>
</dbReference>
<feature type="transmembrane region" description="Helical" evidence="6">
    <location>
        <begin position="237"/>
        <end position="257"/>
    </location>
</feature>
<keyword evidence="10" id="KW-1185">Reference proteome</keyword>
<dbReference type="AlphaFoldDB" id="A0A0Q9YCS1"/>
<accession>A0A0Q9YCS1</accession>
<organism evidence="8">
    <name type="scientific">Candidatus Berkiella cookevillensis</name>
    <dbReference type="NCBI Taxonomy" id="437022"/>
    <lineage>
        <taxon>Bacteria</taxon>
        <taxon>Pseudomonadati</taxon>
        <taxon>Pseudomonadota</taxon>
        <taxon>Gammaproteobacteria</taxon>
        <taxon>Candidatus Berkiellales</taxon>
        <taxon>Candidatus Berkiellaceae</taxon>
        <taxon>Candidatus Berkiella</taxon>
    </lineage>
</organism>
<reference evidence="9" key="3">
    <citation type="submission" date="2021-06" db="EMBL/GenBank/DDBJ databases">
        <title>Genomic Description and Analysis of Intracellular Bacteria, Candidatus Berkiella cookevillensis and Candidatus Berkiella aquae.</title>
        <authorList>
            <person name="Kidane D.T."/>
            <person name="Mehari Y.T."/>
            <person name="Rice F.C."/>
            <person name="Arivett B.A."/>
            <person name="Farone A.L."/>
            <person name="Berk S.G."/>
            <person name="Farone M.B."/>
        </authorList>
    </citation>
    <scope>NUCLEOTIDE SEQUENCE</scope>
    <source>
        <strain evidence="9">CC99</strain>
    </source>
</reference>